<evidence type="ECO:0000313" key="14">
    <source>
        <dbReference type="RefSeq" id="XP_013390274.1"/>
    </source>
</evidence>
<dbReference type="RefSeq" id="XP_013390274.1">
    <property type="nucleotide sequence ID" value="XM_013534820.1"/>
</dbReference>
<dbReference type="InParanoid" id="A0A1S3HYW4"/>
<keyword evidence="7" id="KW-0446">Lipid-binding</keyword>
<dbReference type="FunFam" id="3.30.530.20:FF:000017">
    <property type="entry name" value="Phosphatidylcholine transfer protein, putative"/>
    <property type="match status" value="1"/>
</dbReference>
<evidence type="ECO:0000256" key="11">
    <source>
        <dbReference type="ARBA" id="ARBA00079049"/>
    </source>
</evidence>
<keyword evidence="5" id="KW-0007">Acetylation</keyword>
<evidence type="ECO:0000256" key="1">
    <source>
        <dbReference type="ARBA" id="ARBA00004496"/>
    </source>
</evidence>
<dbReference type="InterPro" id="IPR051213">
    <property type="entry name" value="START_lipid_transfer"/>
</dbReference>
<protein>
    <recommendedName>
        <fullName evidence="9">Phosphatidylcholine transfer protein</fullName>
    </recommendedName>
    <alternativeName>
        <fullName evidence="11">START domain-containing protein 2</fullName>
    </alternativeName>
    <alternativeName>
        <fullName evidence="10">StAR-related lipid transfer protein 2</fullName>
    </alternativeName>
</protein>
<organism evidence="13 14">
    <name type="scientific">Lingula anatina</name>
    <name type="common">Brachiopod</name>
    <name type="synonym">Lingula unguis</name>
    <dbReference type="NCBI Taxonomy" id="7574"/>
    <lineage>
        <taxon>Eukaryota</taxon>
        <taxon>Metazoa</taxon>
        <taxon>Spiralia</taxon>
        <taxon>Lophotrochozoa</taxon>
        <taxon>Brachiopoda</taxon>
        <taxon>Linguliformea</taxon>
        <taxon>Lingulata</taxon>
        <taxon>Lingulida</taxon>
        <taxon>Linguloidea</taxon>
        <taxon>Lingulidae</taxon>
        <taxon>Lingula</taxon>
    </lineage>
</organism>
<dbReference type="PANTHER" id="PTHR19308">
    <property type="entry name" value="PHOSPHATIDYLCHOLINE TRANSFER PROTEIN"/>
    <property type="match status" value="1"/>
</dbReference>
<keyword evidence="3" id="KW-0963">Cytoplasm</keyword>
<dbReference type="InterPro" id="IPR002913">
    <property type="entry name" value="START_lipid-bd_dom"/>
</dbReference>
<dbReference type="GO" id="GO:0008525">
    <property type="term" value="F:phosphatidylcholine transporter activity"/>
    <property type="evidence" value="ECO:0007669"/>
    <property type="project" value="TreeGrafter"/>
</dbReference>
<gene>
    <name evidence="14" type="primary">LOC106158740</name>
</gene>
<dbReference type="GeneID" id="106158740"/>
<evidence type="ECO:0000256" key="10">
    <source>
        <dbReference type="ARBA" id="ARBA00077188"/>
    </source>
</evidence>
<keyword evidence="4" id="KW-0597">Phosphoprotein</keyword>
<dbReference type="Pfam" id="PF01852">
    <property type="entry name" value="START"/>
    <property type="match status" value="1"/>
</dbReference>
<dbReference type="InterPro" id="IPR023393">
    <property type="entry name" value="START-like_dom_sf"/>
</dbReference>
<keyword evidence="6" id="KW-0445">Lipid transport</keyword>
<evidence type="ECO:0000256" key="3">
    <source>
        <dbReference type="ARBA" id="ARBA00022490"/>
    </source>
</evidence>
<evidence type="ECO:0000256" key="5">
    <source>
        <dbReference type="ARBA" id="ARBA00022990"/>
    </source>
</evidence>
<comment type="subunit">
    <text evidence="8">Interacts with ACOT13/THEM2.</text>
</comment>
<accession>A0A1S3HYW4</accession>
<keyword evidence="2" id="KW-0813">Transport</keyword>
<dbReference type="OMA" id="DYVYMRE"/>
<evidence type="ECO:0000259" key="12">
    <source>
        <dbReference type="PROSITE" id="PS50848"/>
    </source>
</evidence>
<evidence type="ECO:0000256" key="8">
    <source>
        <dbReference type="ARBA" id="ARBA00063535"/>
    </source>
</evidence>
<evidence type="ECO:0000313" key="13">
    <source>
        <dbReference type="Proteomes" id="UP000085678"/>
    </source>
</evidence>
<dbReference type="Proteomes" id="UP000085678">
    <property type="component" value="Unplaced"/>
</dbReference>
<evidence type="ECO:0000256" key="7">
    <source>
        <dbReference type="ARBA" id="ARBA00023121"/>
    </source>
</evidence>
<dbReference type="STRING" id="7574.A0A1S3HYW4"/>
<feature type="domain" description="START" evidence="12">
    <location>
        <begin position="21"/>
        <end position="207"/>
    </location>
</feature>
<comment type="subcellular location">
    <subcellularLocation>
        <location evidence="1">Cytoplasm</location>
    </subcellularLocation>
</comment>
<evidence type="ECO:0000256" key="9">
    <source>
        <dbReference type="ARBA" id="ARBA00069061"/>
    </source>
</evidence>
<dbReference type="AlphaFoldDB" id="A0A1S3HYW4"/>
<evidence type="ECO:0000256" key="6">
    <source>
        <dbReference type="ARBA" id="ARBA00023055"/>
    </source>
</evidence>
<dbReference type="SMART" id="SM00234">
    <property type="entry name" value="START"/>
    <property type="match status" value="1"/>
</dbReference>
<dbReference type="SUPFAM" id="SSF55961">
    <property type="entry name" value="Bet v1-like"/>
    <property type="match status" value="1"/>
</dbReference>
<dbReference type="GO" id="GO:0005829">
    <property type="term" value="C:cytosol"/>
    <property type="evidence" value="ECO:0007669"/>
    <property type="project" value="UniProtKB-ARBA"/>
</dbReference>
<dbReference type="Gene3D" id="3.30.530.20">
    <property type="match status" value="1"/>
</dbReference>
<proteinExistence type="predicted"/>
<reference evidence="14" key="1">
    <citation type="submission" date="2025-08" db="UniProtKB">
        <authorList>
            <consortium name="RefSeq"/>
        </authorList>
    </citation>
    <scope>IDENTIFICATION</scope>
    <source>
        <tissue evidence="14">Gonads</tissue>
    </source>
</reference>
<dbReference type="GO" id="GO:0031210">
    <property type="term" value="F:phosphatidylcholine binding"/>
    <property type="evidence" value="ECO:0007669"/>
    <property type="project" value="TreeGrafter"/>
</dbReference>
<dbReference type="OrthoDB" id="1295045at2759"/>
<dbReference type="KEGG" id="lak:106158740"/>
<dbReference type="PANTHER" id="PTHR19308:SF39">
    <property type="entry name" value="PHOSPHATIDYLCHOLINE TRANSFER PROTEIN"/>
    <property type="match status" value="1"/>
</dbReference>
<evidence type="ECO:0000256" key="2">
    <source>
        <dbReference type="ARBA" id="ARBA00022448"/>
    </source>
</evidence>
<sequence>MFTDLEFDKVCRELEHPYLPESEGWEFFVESHDVTIYRQYNKVSGLYQYKIFGELKDVNPDVCAQVYMDTEYRKIWDTYVNDLREIEEGINKGIYWQINFPFMMSNRDYVYMRELREVDMDSKHIYCVLAKSANFNCCPEIPGVIRVDDYFQSSALTSNGAGGTKAFMHYYDNPKGMIPTWLINWGAKTGVPQFLTQMQSACRGYPDYLRTKQQS</sequence>
<keyword evidence="13" id="KW-1185">Reference proteome</keyword>
<name>A0A1S3HYW4_LINAN</name>
<evidence type="ECO:0000256" key="4">
    <source>
        <dbReference type="ARBA" id="ARBA00022553"/>
    </source>
</evidence>
<dbReference type="PROSITE" id="PS50848">
    <property type="entry name" value="START"/>
    <property type="match status" value="1"/>
</dbReference>